<gene>
    <name evidence="1" type="ORF">S12H4_15733</name>
</gene>
<name>X1U6Q7_9ZZZZ</name>
<organism evidence="1">
    <name type="scientific">marine sediment metagenome</name>
    <dbReference type="NCBI Taxonomy" id="412755"/>
    <lineage>
        <taxon>unclassified sequences</taxon>
        <taxon>metagenomes</taxon>
        <taxon>ecological metagenomes</taxon>
    </lineage>
</organism>
<evidence type="ECO:0000313" key="1">
    <source>
        <dbReference type="EMBL" id="GAI87969.1"/>
    </source>
</evidence>
<reference evidence="1" key="1">
    <citation type="journal article" date="2014" name="Front. Microbiol.">
        <title>High frequency of phylogenetically diverse reductive dehalogenase-homologous genes in deep subseafloor sedimentary metagenomes.</title>
        <authorList>
            <person name="Kawai M."/>
            <person name="Futagami T."/>
            <person name="Toyoda A."/>
            <person name="Takaki Y."/>
            <person name="Nishi S."/>
            <person name="Hori S."/>
            <person name="Arai W."/>
            <person name="Tsubouchi T."/>
            <person name="Morono Y."/>
            <person name="Uchiyama I."/>
            <person name="Ito T."/>
            <person name="Fujiyama A."/>
            <person name="Inagaki F."/>
            <person name="Takami H."/>
        </authorList>
    </citation>
    <scope>NUCLEOTIDE SEQUENCE</scope>
    <source>
        <strain evidence="1">Expedition CK06-06</strain>
    </source>
</reference>
<proteinExistence type="predicted"/>
<sequence>MANTTIVIPFYVAKDGIALTSAAAEMEFETLDTLDGTDKSGSAPAISEIGGGWYKFSAIYGTAPFDAGDLVGVIDADKDGNNTLSNAERYIPVEIRLDFYAMARLTEKTIEIDNMGCLESDLNNNIKAESAKLASDGLSGLTVTEPSGDPAGWTFDQKLMWMVMRFLNKHTSDNFNGIKVYKEDGTLATTQAVTEAGGVKTVNKAQ</sequence>
<dbReference type="AlphaFoldDB" id="X1U6Q7"/>
<protein>
    <submittedName>
        <fullName evidence="1">Uncharacterized protein</fullName>
    </submittedName>
</protein>
<accession>X1U6Q7</accession>
<dbReference type="EMBL" id="BARW01007576">
    <property type="protein sequence ID" value="GAI87969.1"/>
    <property type="molecule type" value="Genomic_DNA"/>
</dbReference>
<comment type="caution">
    <text evidence="1">The sequence shown here is derived from an EMBL/GenBank/DDBJ whole genome shotgun (WGS) entry which is preliminary data.</text>
</comment>